<protein>
    <submittedName>
        <fullName evidence="2">Uncharacterized protein</fullName>
    </submittedName>
</protein>
<keyword evidence="1" id="KW-0812">Transmembrane</keyword>
<sequence length="68" mass="7343">MSSPTAVQVVAATLFALALIHTFAARQFERLAHRYPRHGGLFHLLGEVEVVFGAWAIVLVAAMALLQG</sequence>
<dbReference type="Pfam" id="PF07399">
    <property type="entry name" value="Na_H_antiport_3"/>
    <property type="match status" value="1"/>
</dbReference>
<dbReference type="Proteomes" id="UP000249135">
    <property type="component" value="Unassembled WGS sequence"/>
</dbReference>
<dbReference type="EMBL" id="QFPP01000241">
    <property type="protein sequence ID" value="PZQ71539.1"/>
    <property type="molecule type" value="Genomic_DNA"/>
</dbReference>
<feature type="non-terminal residue" evidence="2">
    <location>
        <position position="68"/>
    </location>
</feature>
<organism evidence="2 3">
    <name type="scientific">Variovorax paradoxus</name>
    <dbReference type="NCBI Taxonomy" id="34073"/>
    <lineage>
        <taxon>Bacteria</taxon>
        <taxon>Pseudomonadati</taxon>
        <taxon>Pseudomonadota</taxon>
        <taxon>Betaproteobacteria</taxon>
        <taxon>Burkholderiales</taxon>
        <taxon>Comamonadaceae</taxon>
        <taxon>Variovorax</taxon>
    </lineage>
</organism>
<accession>A0A2W5Q4R3</accession>
<comment type="caution">
    <text evidence="2">The sequence shown here is derived from an EMBL/GenBank/DDBJ whole genome shotgun (WGS) entry which is preliminary data.</text>
</comment>
<evidence type="ECO:0000313" key="2">
    <source>
        <dbReference type="EMBL" id="PZQ71539.1"/>
    </source>
</evidence>
<keyword evidence="1" id="KW-1133">Transmembrane helix</keyword>
<evidence type="ECO:0000256" key="1">
    <source>
        <dbReference type="SAM" id="Phobius"/>
    </source>
</evidence>
<feature type="transmembrane region" description="Helical" evidence="1">
    <location>
        <begin position="48"/>
        <end position="66"/>
    </location>
</feature>
<keyword evidence="1" id="KW-0472">Membrane</keyword>
<dbReference type="InterPro" id="IPR009978">
    <property type="entry name" value="Na_H_antiport_3"/>
</dbReference>
<gene>
    <name evidence="2" type="ORF">DI563_17465</name>
</gene>
<proteinExistence type="predicted"/>
<evidence type="ECO:0000313" key="3">
    <source>
        <dbReference type="Proteomes" id="UP000249135"/>
    </source>
</evidence>
<reference evidence="2 3" key="1">
    <citation type="submission" date="2017-08" db="EMBL/GenBank/DDBJ databases">
        <title>Infants hospitalized years apart are colonized by the same room-sourced microbial strains.</title>
        <authorList>
            <person name="Brooks B."/>
            <person name="Olm M.R."/>
            <person name="Firek B.A."/>
            <person name="Baker R."/>
            <person name="Thomas B.C."/>
            <person name="Morowitz M.J."/>
            <person name="Banfield J.F."/>
        </authorList>
    </citation>
    <scope>NUCLEOTIDE SEQUENCE [LARGE SCALE GENOMIC DNA]</scope>
    <source>
        <strain evidence="2">S2_005_003_R2_41</strain>
    </source>
</reference>
<dbReference type="AlphaFoldDB" id="A0A2W5Q4R3"/>
<name>A0A2W5Q4R3_VARPD</name>